<proteinExistence type="predicted"/>
<accession>A0A5C3EWV9</accession>
<feature type="compositionally biased region" description="Low complexity" evidence="1">
    <location>
        <begin position="74"/>
        <end position="84"/>
    </location>
</feature>
<feature type="compositionally biased region" description="Polar residues" evidence="1">
    <location>
        <begin position="145"/>
        <end position="155"/>
    </location>
</feature>
<dbReference type="EMBL" id="OOIP01000005">
    <property type="protein sequence ID" value="SPO36708.1"/>
    <property type="molecule type" value="Genomic_DNA"/>
</dbReference>
<dbReference type="AlphaFoldDB" id="A0A5C3EWV9"/>
<dbReference type="Proteomes" id="UP000323386">
    <property type="component" value="Unassembled WGS sequence"/>
</dbReference>
<organism evidence="2 3">
    <name type="scientific">Pseudozyma flocculosa</name>
    <dbReference type="NCBI Taxonomy" id="84751"/>
    <lineage>
        <taxon>Eukaryota</taxon>
        <taxon>Fungi</taxon>
        <taxon>Dikarya</taxon>
        <taxon>Basidiomycota</taxon>
        <taxon>Ustilaginomycotina</taxon>
        <taxon>Ustilaginomycetes</taxon>
        <taxon>Ustilaginales</taxon>
        <taxon>Ustilaginaceae</taxon>
        <taxon>Pseudozyma</taxon>
    </lineage>
</organism>
<evidence type="ECO:0000313" key="2">
    <source>
        <dbReference type="EMBL" id="SPO36708.1"/>
    </source>
</evidence>
<evidence type="ECO:0000256" key="1">
    <source>
        <dbReference type="SAM" id="MobiDB-lite"/>
    </source>
</evidence>
<keyword evidence="3" id="KW-1185">Reference proteome</keyword>
<feature type="compositionally biased region" description="Basic and acidic residues" evidence="1">
    <location>
        <begin position="104"/>
        <end position="129"/>
    </location>
</feature>
<feature type="region of interest" description="Disordered" evidence="1">
    <location>
        <begin position="49"/>
        <end position="155"/>
    </location>
</feature>
<sequence length="155" mass="16524">MNESVVRLLSPRERPLPLFRFSSTPPVWALHFAALVTVVGMVDRGRAERQLEVSQSTPMEGRAGLRVKSRQGRQSKAASSSKSGQSGGCGAEHPRARTVAAEDDAAREASECDLKGEDGGSRRDARTGDVDQSQASRDEVEAVGSVSTSKEAASR</sequence>
<gene>
    <name evidence="2" type="ORF">PSFLO_02179</name>
</gene>
<evidence type="ECO:0000313" key="3">
    <source>
        <dbReference type="Proteomes" id="UP000323386"/>
    </source>
</evidence>
<reference evidence="2 3" key="1">
    <citation type="submission" date="2018-03" db="EMBL/GenBank/DDBJ databases">
        <authorList>
            <person name="Guldener U."/>
        </authorList>
    </citation>
    <scope>NUCLEOTIDE SEQUENCE [LARGE SCALE GENOMIC DNA]</scope>
    <source>
        <strain evidence="2 3">DAOM196992</strain>
    </source>
</reference>
<protein>
    <submittedName>
        <fullName evidence="2">Uncharacterized protein</fullName>
    </submittedName>
</protein>
<name>A0A5C3EWV9_9BASI</name>